<dbReference type="Proteomes" id="UP000292958">
    <property type="component" value="Unassembled WGS sequence"/>
</dbReference>
<keyword evidence="1" id="KW-0175">Coiled coil</keyword>
<dbReference type="EMBL" id="SHKW01000001">
    <property type="protein sequence ID" value="RZU40312.1"/>
    <property type="molecule type" value="Genomic_DNA"/>
</dbReference>
<name>A0A4Q7YRA4_9BACT</name>
<sequence>METLTKSTNQILGDTPARDVLVEIFADLHPGLIDEDRSITSIFTPQSAREFLAQLTDITSLLSGEDSFEETLAKLQSQINQAEEIRDDLLEQVFTQLRPIERSYRELQTFFENTKIYDGKQRKPIELFIWNTDPREIKGAYSMTIAAVENFCKKRNDNFNFRDDICNLVIPGWISQPVRERLESIANQWGILLITDIDDEKSFQNVERNFRPGGKYEFLKRPEDRAAADVVVMGYLQLRAKHWFEKTIDNGDDLYGPPSLAFAGAVARTDDSAGMAQGPVGSRFGQVTGPEKARIEPLISEMEHISMERQLIPVIRDADNKLCFFGCRTLADDPYGVYKFFTSYRIIRYIERCCRHYLLQVAGQVLTREFMDEAIEKPIMRMLQEQVEAGTLIDFKLDIDRDANKRMQGICDLKLEVMPTGPGESFRLKIDTPEFTPEGSRQESVGR</sequence>
<dbReference type="GO" id="GO:0033104">
    <property type="term" value="C:type VI protein secretion system complex"/>
    <property type="evidence" value="ECO:0007669"/>
    <property type="project" value="InterPro"/>
</dbReference>
<evidence type="ECO:0000313" key="2">
    <source>
        <dbReference type="EMBL" id="RZU40312.1"/>
    </source>
</evidence>
<proteinExistence type="predicted"/>
<keyword evidence="3" id="KW-1185">Reference proteome</keyword>
<dbReference type="AlphaFoldDB" id="A0A4Q7YRA4"/>
<dbReference type="Pfam" id="PF17541">
    <property type="entry name" value="TssC"/>
    <property type="match status" value="1"/>
</dbReference>
<accession>A0A4Q7YRA4</accession>
<comment type="caution">
    <text evidence="2">The sequence shown here is derived from an EMBL/GenBank/DDBJ whole genome shotgun (WGS) entry which is preliminary data.</text>
</comment>
<protein>
    <submittedName>
        <fullName evidence="2">Uncharacterized protein</fullName>
    </submittedName>
</protein>
<feature type="coiled-coil region" evidence="1">
    <location>
        <begin position="65"/>
        <end position="92"/>
    </location>
</feature>
<dbReference type="RefSeq" id="WP_130418392.1">
    <property type="nucleotide sequence ID" value="NZ_SHKW01000001.1"/>
</dbReference>
<reference evidence="2 3" key="1">
    <citation type="submission" date="2019-02" db="EMBL/GenBank/DDBJ databases">
        <title>Genomic Encyclopedia of Archaeal and Bacterial Type Strains, Phase II (KMG-II): from individual species to whole genera.</title>
        <authorList>
            <person name="Goeker M."/>
        </authorList>
    </citation>
    <scope>NUCLEOTIDE SEQUENCE [LARGE SCALE GENOMIC DNA]</scope>
    <source>
        <strain evidence="2 3">DSM 18101</strain>
    </source>
</reference>
<dbReference type="OrthoDB" id="101842at2"/>
<evidence type="ECO:0000256" key="1">
    <source>
        <dbReference type="SAM" id="Coils"/>
    </source>
</evidence>
<gene>
    <name evidence="2" type="ORF">BDD14_1758</name>
</gene>
<dbReference type="InterPro" id="IPR035576">
    <property type="entry name" value="T6SS_TssC"/>
</dbReference>
<organism evidence="2 3">
    <name type="scientific">Edaphobacter modestus</name>
    <dbReference type="NCBI Taxonomy" id="388466"/>
    <lineage>
        <taxon>Bacteria</taxon>
        <taxon>Pseudomonadati</taxon>
        <taxon>Acidobacteriota</taxon>
        <taxon>Terriglobia</taxon>
        <taxon>Terriglobales</taxon>
        <taxon>Acidobacteriaceae</taxon>
        <taxon>Edaphobacter</taxon>
    </lineage>
</organism>
<dbReference type="GO" id="GO:0033103">
    <property type="term" value="P:protein secretion by the type VI secretion system"/>
    <property type="evidence" value="ECO:0007669"/>
    <property type="project" value="InterPro"/>
</dbReference>
<evidence type="ECO:0000313" key="3">
    <source>
        <dbReference type="Proteomes" id="UP000292958"/>
    </source>
</evidence>